<dbReference type="InterPro" id="IPR016130">
    <property type="entry name" value="Tyr_Pase_AS"/>
</dbReference>
<evidence type="ECO:0000313" key="3">
    <source>
        <dbReference type="Proteomes" id="UP001174936"/>
    </source>
</evidence>
<dbReference type="GO" id="GO:0004721">
    <property type="term" value="F:phosphoprotein phosphatase activity"/>
    <property type="evidence" value="ECO:0007669"/>
    <property type="project" value="InterPro"/>
</dbReference>
<feature type="domain" description="Tyrosine specific protein phosphatases" evidence="1">
    <location>
        <begin position="170"/>
        <end position="236"/>
    </location>
</feature>
<dbReference type="Pfam" id="PF13350">
    <property type="entry name" value="Y_phosphatase3"/>
    <property type="match status" value="1"/>
</dbReference>
<evidence type="ECO:0000259" key="1">
    <source>
        <dbReference type="PROSITE" id="PS50056"/>
    </source>
</evidence>
<dbReference type="EMBL" id="JAULSV010000001">
    <property type="protein sequence ID" value="KAK0655123.1"/>
    <property type="molecule type" value="Genomic_DNA"/>
</dbReference>
<dbReference type="PROSITE" id="PS50056">
    <property type="entry name" value="TYR_PHOSPHATASE_2"/>
    <property type="match status" value="1"/>
</dbReference>
<gene>
    <name evidence="2" type="ORF">B0T16DRAFT_316086</name>
</gene>
<proteinExistence type="predicted"/>
<organism evidence="2 3">
    <name type="scientific">Cercophora newfieldiana</name>
    <dbReference type="NCBI Taxonomy" id="92897"/>
    <lineage>
        <taxon>Eukaryota</taxon>
        <taxon>Fungi</taxon>
        <taxon>Dikarya</taxon>
        <taxon>Ascomycota</taxon>
        <taxon>Pezizomycotina</taxon>
        <taxon>Sordariomycetes</taxon>
        <taxon>Sordariomycetidae</taxon>
        <taxon>Sordariales</taxon>
        <taxon>Lasiosphaeriaceae</taxon>
        <taxon>Cercophora</taxon>
    </lineage>
</organism>
<dbReference type="InterPro" id="IPR000387">
    <property type="entry name" value="Tyr_Pase_dom"/>
</dbReference>
<dbReference type="PANTHER" id="PTHR31126">
    <property type="entry name" value="TYROSINE-PROTEIN PHOSPHATASE"/>
    <property type="match status" value="1"/>
</dbReference>
<dbReference type="PANTHER" id="PTHR31126:SF1">
    <property type="entry name" value="TYROSINE SPECIFIC PROTEIN PHOSPHATASES DOMAIN-CONTAINING PROTEIN"/>
    <property type="match status" value="1"/>
</dbReference>
<keyword evidence="3" id="KW-1185">Reference proteome</keyword>
<dbReference type="SUPFAM" id="SSF52799">
    <property type="entry name" value="(Phosphotyrosine protein) phosphatases II"/>
    <property type="match status" value="1"/>
</dbReference>
<dbReference type="InterPro" id="IPR026893">
    <property type="entry name" value="Tyr/Ser_Pase_IphP-type"/>
</dbReference>
<evidence type="ECO:0000313" key="2">
    <source>
        <dbReference type="EMBL" id="KAK0655123.1"/>
    </source>
</evidence>
<dbReference type="AlphaFoldDB" id="A0AA39YM56"/>
<dbReference type="Proteomes" id="UP001174936">
    <property type="component" value="Unassembled WGS sequence"/>
</dbReference>
<comment type="caution">
    <text evidence="2">The sequence shown here is derived from an EMBL/GenBank/DDBJ whole genome shotgun (WGS) entry which is preliminary data.</text>
</comment>
<protein>
    <submittedName>
        <fullName evidence="2">Protein-tyrosine phosphatase-like protein</fullName>
    </submittedName>
</protein>
<accession>A0AA39YM56</accession>
<reference evidence="2" key="1">
    <citation type="submission" date="2023-06" db="EMBL/GenBank/DDBJ databases">
        <title>Genome-scale phylogeny and comparative genomics of the fungal order Sordariales.</title>
        <authorList>
            <consortium name="Lawrence Berkeley National Laboratory"/>
            <person name="Hensen N."/>
            <person name="Bonometti L."/>
            <person name="Westerberg I."/>
            <person name="Brannstrom I.O."/>
            <person name="Guillou S."/>
            <person name="Cros-Aarteil S."/>
            <person name="Calhoun S."/>
            <person name="Haridas S."/>
            <person name="Kuo A."/>
            <person name="Mondo S."/>
            <person name="Pangilinan J."/>
            <person name="Riley R."/>
            <person name="Labutti K."/>
            <person name="Andreopoulos B."/>
            <person name="Lipzen A."/>
            <person name="Chen C."/>
            <person name="Yanf M."/>
            <person name="Daum C."/>
            <person name="Ng V."/>
            <person name="Clum A."/>
            <person name="Steindorff A."/>
            <person name="Ohm R."/>
            <person name="Martin F."/>
            <person name="Silar P."/>
            <person name="Natvig D."/>
            <person name="Lalanne C."/>
            <person name="Gautier V."/>
            <person name="Ament-Velasquez S.L."/>
            <person name="Kruys A."/>
            <person name="Hutchinson M.I."/>
            <person name="Powell A.J."/>
            <person name="Barry K."/>
            <person name="Miller A.N."/>
            <person name="Grigoriev I.V."/>
            <person name="Debuchy R."/>
            <person name="Gladieux P."/>
            <person name="Thoren M.H."/>
            <person name="Johannesson H."/>
        </authorList>
    </citation>
    <scope>NUCLEOTIDE SEQUENCE</scope>
    <source>
        <strain evidence="2">SMH2532-1</strain>
    </source>
</reference>
<dbReference type="InterPro" id="IPR029021">
    <property type="entry name" value="Prot-tyrosine_phosphatase-like"/>
</dbReference>
<dbReference type="Gene3D" id="3.90.190.10">
    <property type="entry name" value="Protein tyrosine phosphatase superfamily"/>
    <property type="match status" value="1"/>
</dbReference>
<sequence length="321" mass="35188">MPGGPSPAPLQVHPVHPVHLIHPVHPSPPFVNVPGLANLRDVGGYPIAAQPEQGQTAVRRGILFRSAELSKVEEPGVAALRDLKITHVFDLRSVKEFSHANAGENSHGHTDRMPAGWDAERVFVPVFLDQDYSPAAMAMRFKSYSDGPEGFVRAYSTILAAAASRNNSYEPFRTILNHLGSPTPPSPILVHCTAGKDRTGLLCALVLALLGVSDEIIAHEYSLTELGLASRKEEIVQQLIRGEALFGDRLRAERMVSASKETMMGTLAMVREKYGSVERYVVDQCRVSPETIQQLRKNLIVNVSDASGTIDWRSHARLIRL</sequence>
<dbReference type="PROSITE" id="PS00383">
    <property type="entry name" value="TYR_PHOSPHATASE_1"/>
    <property type="match status" value="1"/>
</dbReference>
<name>A0AA39YM56_9PEZI</name>